<evidence type="ECO:0000259" key="1">
    <source>
        <dbReference type="Pfam" id="PF05043"/>
    </source>
</evidence>
<organism evidence="2 3">
    <name type="scientific">Enterococcus florum</name>
    <dbReference type="NCBI Taxonomy" id="2480627"/>
    <lineage>
        <taxon>Bacteria</taxon>
        <taxon>Bacillati</taxon>
        <taxon>Bacillota</taxon>
        <taxon>Bacilli</taxon>
        <taxon>Lactobacillales</taxon>
        <taxon>Enterococcaceae</taxon>
        <taxon>Enterococcus</taxon>
    </lineage>
</organism>
<protein>
    <recommendedName>
        <fullName evidence="1">Mga helix-turn-helix domain-containing protein</fullName>
    </recommendedName>
</protein>
<dbReference type="InterPro" id="IPR007737">
    <property type="entry name" value="Mga_HTH"/>
</dbReference>
<name>A0A4P5PB64_9ENTE</name>
<sequence length="485" mass="58050">MNQLLLDTTTQEKLQIFRLMIQKREAHFSTNSLMSSCTFSYTKIQTLVEEINQDMMALYNTPLLTNSGKIHFNSEVFVIGEYERFLLKQSIIYQFLLMTLIKPDHDIYKFCELYFISYSSLYRKLQPIKAFLSEYRITINIAKMEIAGPEAFIRGMFFNLCWRINAGEDLLQLEQVRPTLLAFQQRMIPWLSNLSIRESKLLLVINQLRLQQCFVLDDLDLTGFYFPEPSPIIQRLVREWHPDPEIQEKEIHFFYFYLIYWPVYFEKEDLRLNFVRKNIEQNHLEELMLGVFDQFIGEVVHEETPQGKMQLLKMNLYNTFLKVRVWNKVPIPAPHIFEERKISFSNGPHKDLYLAINDLLHQVHQLQGLQWHKDCHKYALDVCTSLLLPYVKREDRSDFVWVGIFPDPNYFLLHETLSYCNRLPFVKCQIIHEQNKHDFYDLMIFNIHQPDLPHFTETPHFQLNNGNFSHQDLLDLLEKCHQLKF</sequence>
<comment type="caution">
    <text evidence="2">The sequence shown here is derived from an EMBL/GenBank/DDBJ whole genome shotgun (WGS) entry which is preliminary data.</text>
</comment>
<dbReference type="AlphaFoldDB" id="A0A4P5PB64"/>
<evidence type="ECO:0000313" key="2">
    <source>
        <dbReference type="EMBL" id="GCF95405.1"/>
    </source>
</evidence>
<reference evidence="3" key="1">
    <citation type="submission" date="2019-02" db="EMBL/GenBank/DDBJ databases">
        <title>Draft genome sequence of Enterococcus sp. Gos25-1.</title>
        <authorList>
            <person name="Tanaka N."/>
            <person name="Shiwa Y."/>
            <person name="Fujita N."/>
        </authorList>
    </citation>
    <scope>NUCLEOTIDE SEQUENCE [LARGE SCALE GENOMIC DNA]</scope>
    <source>
        <strain evidence="3">Gos25-1</strain>
    </source>
</reference>
<accession>A0A4P5PB64</accession>
<keyword evidence="3" id="KW-1185">Reference proteome</keyword>
<dbReference type="EMBL" id="BJCC01000031">
    <property type="protein sequence ID" value="GCF95405.1"/>
    <property type="molecule type" value="Genomic_DNA"/>
</dbReference>
<dbReference type="Gene3D" id="1.10.10.10">
    <property type="entry name" value="Winged helix-like DNA-binding domain superfamily/Winged helix DNA-binding domain"/>
    <property type="match status" value="1"/>
</dbReference>
<dbReference type="OrthoDB" id="2172257at2"/>
<dbReference type="RefSeq" id="WP_146623796.1">
    <property type="nucleotide sequence ID" value="NZ_BJCC01000031.1"/>
</dbReference>
<dbReference type="InterPro" id="IPR036388">
    <property type="entry name" value="WH-like_DNA-bd_sf"/>
</dbReference>
<gene>
    <name evidence="2" type="ORF">NRIC_32960</name>
</gene>
<dbReference type="Proteomes" id="UP000290567">
    <property type="component" value="Unassembled WGS sequence"/>
</dbReference>
<feature type="domain" description="Mga helix-turn-helix" evidence="1">
    <location>
        <begin position="81"/>
        <end position="160"/>
    </location>
</feature>
<proteinExistence type="predicted"/>
<dbReference type="Pfam" id="PF05043">
    <property type="entry name" value="Mga"/>
    <property type="match status" value="1"/>
</dbReference>
<evidence type="ECO:0000313" key="3">
    <source>
        <dbReference type="Proteomes" id="UP000290567"/>
    </source>
</evidence>